<gene>
    <name evidence="4" type="ORF">K7X08_014955</name>
</gene>
<dbReference type="CDD" id="cd14014">
    <property type="entry name" value="STKc_PknB_like"/>
    <property type="match status" value="1"/>
</dbReference>
<dbReference type="OrthoDB" id="4062651at2759"/>
<dbReference type="GO" id="GO:0004672">
    <property type="term" value="F:protein kinase activity"/>
    <property type="evidence" value="ECO:0007669"/>
    <property type="project" value="InterPro"/>
</dbReference>
<organism evidence="4 5">
    <name type="scientific">Anisodus acutangulus</name>
    <dbReference type="NCBI Taxonomy" id="402998"/>
    <lineage>
        <taxon>Eukaryota</taxon>
        <taxon>Viridiplantae</taxon>
        <taxon>Streptophyta</taxon>
        <taxon>Embryophyta</taxon>
        <taxon>Tracheophyta</taxon>
        <taxon>Spermatophyta</taxon>
        <taxon>Magnoliopsida</taxon>
        <taxon>eudicotyledons</taxon>
        <taxon>Gunneridae</taxon>
        <taxon>Pentapetalae</taxon>
        <taxon>asterids</taxon>
        <taxon>lamiids</taxon>
        <taxon>Solanales</taxon>
        <taxon>Solanaceae</taxon>
        <taxon>Solanoideae</taxon>
        <taxon>Hyoscyameae</taxon>
        <taxon>Anisodus</taxon>
    </lineage>
</organism>
<proteinExistence type="predicted"/>
<keyword evidence="2" id="KW-0472">Membrane</keyword>
<dbReference type="PROSITE" id="PS50011">
    <property type="entry name" value="PROTEIN_KINASE_DOM"/>
    <property type="match status" value="1"/>
</dbReference>
<keyword evidence="1" id="KW-0547">Nucleotide-binding</keyword>
<name>A0A9Q1LMT7_9SOLA</name>
<dbReference type="Proteomes" id="UP001152561">
    <property type="component" value="Unassembled WGS sequence"/>
</dbReference>
<keyword evidence="1" id="KW-0067">ATP-binding</keyword>
<dbReference type="GO" id="GO:0005524">
    <property type="term" value="F:ATP binding"/>
    <property type="evidence" value="ECO:0007669"/>
    <property type="project" value="UniProtKB-UniRule"/>
</dbReference>
<feature type="domain" description="Protein kinase" evidence="3">
    <location>
        <begin position="95"/>
        <end position="360"/>
    </location>
</feature>
<keyword evidence="2" id="KW-1133">Transmembrane helix</keyword>
<dbReference type="InterPro" id="IPR053293">
    <property type="entry name" value="OCM_Kinase"/>
</dbReference>
<evidence type="ECO:0000256" key="1">
    <source>
        <dbReference type="PROSITE-ProRule" id="PRU10141"/>
    </source>
</evidence>
<feature type="binding site" evidence="1">
    <location>
        <position position="130"/>
    </location>
    <ligand>
        <name>ATP</name>
        <dbReference type="ChEBI" id="CHEBI:30616"/>
    </ligand>
</feature>
<dbReference type="PANTHER" id="PTHR47209:SF1">
    <property type="entry name" value="OS06G0639500 PROTEIN"/>
    <property type="match status" value="1"/>
</dbReference>
<dbReference type="EMBL" id="JAJAGQ010000017">
    <property type="protein sequence ID" value="KAJ8538415.1"/>
    <property type="molecule type" value="Genomic_DNA"/>
</dbReference>
<protein>
    <recommendedName>
        <fullName evidence="3">Protein kinase domain-containing protein</fullName>
    </recommendedName>
</protein>
<dbReference type="InterPro" id="IPR011009">
    <property type="entry name" value="Kinase-like_dom_sf"/>
</dbReference>
<evidence type="ECO:0000259" key="3">
    <source>
        <dbReference type="PROSITE" id="PS50011"/>
    </source>
</evidence>
<evidence type="ECO:0000313" key="4">
    <source>
        <dbReference type="EMBL" id="KAJ8538415.1"/>
    </source>
</evidence>
<accession>A0A9Q1LMT7</accession>
<dbReference type="InterPro" id="IPR017441">
    <property type="entry name" value="Protein_kinase_ATP_BS"/>
</dbReference>
<comment type="caution">
    <text evidence="4">The sequence shown here is derived from an EMBL/GenBank/DDBJ whole genome shotgun (WGS) entry which is preliminary data.</text>
</comment>
<dbReference type="InterPro" id="IPR001245">
    <property type="entry name" value="Ser-Thr/Tyr_kinase_cat_dom"/>
</dbReference>
<dbReference type="PROSITE" id="PS00107">
    <property type="entry name" value="PROTEIN_KINASE_ATP"/>
    <property type="match status" value="1"/>
</dbReference>
<dbReference type="AlphaFoldDB" id="A0A9Q1LMT7"/>
<dbReference type="PANTHER" id="PTHR47209">
    <property type="entry name" value="OS06G0639500 PROTEIN"/>
    <property type="match status" value="1"/>
</dbReference>
<evidence type="ECO:0000256" key="2">
    <source>
        <dbReference type="SAM" id="Phobius"/>
    </source>
</evidence>
<sequence>MDVTQYHSHYADSSLHIYSLYPFLQKATTSRIILQQRFSANDELVSVNKRMAGKAVDKPPTSAFDFEIVEGVSDHLRTVVASSGQSSPWIDPATIKLRQRIGRGVFGDVWLATRHQTTADYDEYHEVAVKMLHPMKEDNINLVLDHLANLFTQCQGLQHVCWLQGLSVINGKLCIVMKFYEGSIGDKMARAKGGKMSLQDVIRYGTDLARGIMELHSKEILILNLKPHNFLLDENDHAILGDIGIPYLLLGVPLLTSDMSRRLGTPNYMAPEQWQPEVRGPISFETDSWGFGCSIVEMLTGSQPWSGKSVDEIHKAVVQKQEKPHFPGGLPPAVENVIIGCFEYDFRNRPLMGDIFQAFLSSPEAAYGDGGWRELGSLLNLDKLSGSGYSKWLVLKDQLQIRDTVRSRKPPNSCKPENMEVPEGTIVGVERDTERNGFVLVRVHGIHDPLRVHGSTLERVTFGLAAGDWVRLEEDRKKHSSVGILHSIYRNGSVAVAFIGLETFWKGNCSELQMAEAFCARQFVRLKPDTFSPRFEWPRKRGGDWATGRVCQVLPNGCLVVNFPGMLVFGDENSSFLADPAEVEIVSFNSSAGIVKKYKHLEDFHWAVRPLLVALGLFTAMKLGLFVGKRVGGSKLKKGSNLVIPIEGQKGEVQTAGNAAWLPPKVANIIFREGASVTTTSR</sequence>
<dbReference type="Gene3D" id="3.30.200.20">
    <property type="entry name" value="Phosphorylase Kinase, domain 1"/>
    <property type="match status" value="1"/>
</dbReference>
<dbReference type="Gene3D" id="1.10.510.10">
    <property type="entry name" value="Transferase(Phosphotransferase) domain 1"/>
    <property type="match status" value="1"/>
</dbReference>
<dbReference type="Pfam" id="PF07714">
    <property type="entry name" value="PK_Tyr_Ser-Thr"/>
    <property type="match status" value="1"/>
</dbReference>
<dbReference type="InterPro" id="IPR000719">
    <property type="entry name" value="Prot_kinase_dom"/>
</dbReference>
<keyword evidence="2" id="KW-0812">Transmembrane</keyword>
<reference evidence="5" key="1">
    <citation type="journal article" date="2023" name="Proc. Natl. Acad. Sci. U.S.A.">
        <title>Genomic and structural basis for evolution of tropane alkaloid biosynthesis.</title>
        <authorList>
            <person name="Wanga Y.-J."/>
            <person name="Taina T."/>
            <person name="Yua J.-Y."/>
            <person name="Lia J."/>
            <person name="Xua B."/>
            <person name="Chenc J."/>
            <person name="D'Auriad J.C."/>
            <person name="Huanga J.-P."/>
            <person name="Huanga S.-X."/>
        </authorList>
    </citation>
    <scope>NUCLEOTIDE SEQUENCE [LARGE SCALE GENOMIC DNA]</scope>
    <source>
        <strain evidence="5">cv. KIB-2019</strain>
    </source>
</reference>
<keyword evidence="5" id="KW-1185">Reference proteome</keyword>
<feature type="transmembrane region" description="Helical" evidence="2">
    <location>
        <begin position="606"/>
        <end position="628"/>
    </location>
</feature>
<evidence type="ECO:0000313" key="5">
    <source>
        <dbReference type="Proteomes" id="UP001152561"/>
    </source>
</evidence>
<dbReference type="SUPFAM" id="SSF56112">
    <property type="entry name" value="Protein kinase-like (PK-like)"/>
    <property type="match status" value="1"/>
</dbReference>